<dbReference type="SUPFAM" id="SSF54001">
    <property type="entry name" value="Cysteine proteinases"/>
    <property type="match status" value="1"/>
</dbReference>
<dbReference type="OrthoDB" id="5986014at2759"/>
<dbReference type="AlphaFoldDB" id="A0A226CYU7"/>
<keyword evidence="2" id="KW-1185">Reference proteome</keyword>
<evidence type="ECO:0000313" key="2">
    <source>
        <dbReference type="Proteomes" id="UP000198287"/>
    </source>
</evidence>
<reference evidence="1 2" key="1">
    <citation type="submission" date="2015-12" db="EMBL/GenBank/DDBJ databases">
        <title>The genome of Folsomia candida.</title>
        <authorList>
            <person name="Faddeeva A."/>
            <person name="Derks M.F."/>
            <person name="Anvar Y."/>
            <person name="Smit S."/>
            <person name="Van Straalen N."/>
            <person name="Roelofs D."/>
        </authorList>
    </citation>
    <scope>NUCLEOTIDE SEQUENCE [LARGE SCALE GENOMIC DNA]</scope>
    <source>
        <strain evidence="1 2">VU population</strain>
        <tissue evidence="1">Whole body</tissue>
    </source>
</reference>
<evidence type="ECO:0008006" key="3">
    <source>
        <dbReference type="Google" id="ProtNLM"/>
    </source>
</evidence>
<accession>A0A226CYU7</accession>
<evidence type="ECO:0000313" key="1">
    <source>
        <dbReference type="EMBL" id="OXA37718.1"/>
    </source>
</evidence>
<sequence>MTNLERAREYDLVQGLIRDMRRSVASLFFKPISNTVSLLYRMSIIVEELTVILDAHTTARKHAPERLPNDKHTFRGSLSLYTTPSTDLPNSQVGGTCYANAIAAVIHLAAGRICGRSGNYPDFRALLKQIIDEFKSDGASVDVVLPKYAAQYRLHSGALSGEAEARTAIAQGRALVATFFLTGMKKDKEVEGDQWYNFKQFFTKNRRGVLKSGDIGYAKSSEKTGHAVVLVECYRDHLVFMNSWGKDFADGGFFRVENADVLGVKFYDVWFLESDLTLGEKNEYEHKCMREIPWHLINDALPLLSSLLDIDSL</sequence>
<organism evidence="1 2">
    <name type="scientific">Folsomia candida</name>
    <name type="common">Springtail</name>
    <dbReference type="NCBI Taxonomy" id="158441"/>
    <lineage>
        <taxon>Eukaryota</taxon>
        <taxon>Metazoa</taxon>
        <taxon>Ecdysozoa</taxon>
        <taxon>Arthropoda</taxon>
        <taxon>Hexapoda</taxon>
        <taxon>Collembola</taxon>
        <taxon>Entomobryomorpha</taxon>
        <taxon>Isotomoidea</taxon>
        <taxon>Isotomidae</taxon>
        <taxon>Proisotominae</taxon>
        <taxon>Folsomia</taxon>
    </lineage>
</organism>
<name>A0A226CYU7_FOLCA</name>
<protein>
    <recommendedName>
        <fullName evidence="3">Peptidase C1A papain C-terminal domain-containing protein</fullName>
    </recommendedName>
</protein>
<dbReference type="Gene3D" id="3.90.70.10">
    <property type="entry name" value="Cysteine proteinases"/>
    <property type="match status" value="1"/>
</dbReference>
<dbReference type="EMBL" id="LNIX01000053">
    <property type="protein sequence ID" value="OXA37718.1"/>
    <property type="molecule type" value="Genomic_DNA"/>
</dbReference>
<dbReference type="Proteomes" id="UP000198287">
    <property type="component" value="Unassembled WGS sequence"/>
</dbReference>
<proteinExistence type="predicted"/>
<dbReference type="InterPro" id="IPR038765">
    <property type="entry name" value="Papain-like_cys_pep_sf"/>
</dbReference>
<comment type="caution">
    <text evidence="1">The sequence shown here is derived from an EMBL/GenBank/DDBJ whole genome shotgun (WGS) entry which is preliminary data.</text>
</comment>
<gene>
    <name evidence="1" type="ORF">Fcan01_27529</name>
</gene>